<evidence type="ECO:0000256" key="1">
    <source>
        <dbReference type="SAM" id="MobiDB-lite"/>
    </source>
</evidence>
<evidence type="ECO:0000313" key="3">
    <source>
        <dbReference type="Proteomes" id="UP000182841"/>
    </source>
</evidence>
<dbReference type="RefSeq" id="WP_143081896.1">
    <property type="nucleotide sequence ID" value="NZ_FOGO01000017.1"/>
</dbReference>
<accession>A0A1H9WEG8</accession>
<feature type="compositionally biased region" description="Basic and acidic residues" evidence="1">
    <location>
        <begin position="59"/>
        <end position="71"/>
    </location>
</feature>
<feature type="region of interest" description="Disordered" evidence="1">
    <location>
        <begin position="58"/>
        <end position="78"/>
    </location>
</feature>
<gene>
    <name evidence="2" type="ORF">SAMN05421870_11755</name>
</gene>
<name>A0A1H9WEG8_9ACTN</name>
<dbReference type="AlphaFoldDB" id="A0A1H9WEG8"/>
<reference evidence="3" key="1">
    <citation type="submission" date="2016-10" db="EMBL/GenBank/DDBJ databases">
        <authorList>
            <person name="Varghese N."/>
            <person name="Submissions S."/>
        </authorList>
    </citation>
    <scope>NUCLEOTIDE SEQUENCE [LARGE SCALE GENOMIC DNA]</scope>
    <source>
        <strain evidence="3">CGMCC 4.6825</strain>
    </source>
</reference>
<keyword evidence="3" id="KW-1185">Reference proteome</keyword>
<feature type="region of interest" description="Disordered" evidence="1">
    <location>
        <begin position="1"/>
        <end position="41"/>
    </location>
</feature>
<protein>
    <submittedName>
        <fullName evidence="2">Syndecan 1</fullName>
    </submittedName>
</protein>
<sequence length="78" mass="8278">MADAGLAGVPATPVAGPAGRDDAPDGSPPPQRPADPRGIEGIDLEELARRLLDPLGRLLRADLRRDRERAGRLHGGRR</sequence>
<evidence type="ECO:0000313" key="2">
    <source>
        <dbReference type="EMBL" id="SES32312.1"/>
    </source>
</evidence>
<dbReference type="Proteomes" id="UP000182841">
    <property type="component" value="Unassembled WGS sequence"/>
</dbReference>
<dbReference type="EMBL" id="FOGO01000017">
    <property type="protein sequence ID" value="SES32312.1"/>
    <property type="molecule type" value="Genomic_DNA"/>
</dbReference>
<organism evidence="2 3">
    <name type="scientific">Streptomyces qinglanensis</name>
    <dbReference type="NCBI Taxonomy" id="943816"/>
    <lineage>
        <taxon>Bacteria</taxon>
        <taxon>Bacillati</taxon>
        <taxon>Actinomycetota</taxon>
        <taxon>Actinomycetes</taxon>
        <taxon>Kitasatosporales</taxon>
        <taxon>Streptomycetaceae</taxon>
        <taxon>Streptomyces</taxon>
    </lineage>
</organism>
<proteinExistence type="predicted"/>
<feature type="compositionally biased region" description="Low complexity" evidence="1">
    <location>
        <begin position="1"/>
        <end position="18"/>
    </location>
</feature>